<dbReference type="EMBL" id="CP054301">
    <property type="protein sequence ID" value="QKK81025.1"/>
    <property type="molecule type" value="Genomic_DNA"/>
</dbReference>
<reference evidence="1 2" key="1">
    <citation type="submission" date="2020-06" db="EMBL/GenBank/DDBJ databases">
        <authorList>
            <person name="Voronona O.L."/>
            <person name="Aksenova E.I."/>
            <person name="Kunda M.S."/>
            <person name="Semenov A.N."/>
            <person name="Ryzhova N."/>
        </authorList>
    </citation>
    <scope>NUCLEOTIDE SEQUENCE [LARGE SCALE GENOMIC DNA]</scope>
    <source>
        <strain evidence="1 2">MPKMM3633</strain>
    </source>
</reference>
<name>A0A859CWG3_9GAMM</name>
<sequence>MSESSAFVCQKVVALFIRIQRVNWVKIDFLSQLSKKS</sequence>
<protein>
    <submittedName>
        <fullName evidence="1">Uncharacterized protein</fullName>
    </submittedName>
</protein>
<organism evidence="1 2">
    <name type="scientific">Marinomonas primoryensis</name>
    <dbReference type="NCBI Taxonomy" id="178399"/>
    <lineage>
        <taxon>Bacteria</taxon>
        <taxon>Pseudomonadati</taxon>
        <taxon>Pseudomonadota</taxon>
        <taxon>Gammaproteobacteria</taxon>
        <taxon>Oceanospirillales</taxon>
        <taxon>Oceanospirillaceae</taxon>
        <taxon>Marinomonas</taxon>
    </lineage>
</organism>
<accession>A0A859CWG3</accession>
<gene>
    <name evidence="1" type="ORF">MP3633_2298</name>
</gene>
<evidence type="ECO:0000313" key="1">
    <source>
        <dbReference type="EMBL" id="QKK81025.1"/>
    </source>
</evidence>
<dbReference type="KEGG" id="mpri:MP3633_2298"/>
<proteinExistence type="predicted"/>
<dbReference type="AlphaFoldDB" id="A0A859CWG3"/>
<dbReference type="Proteomes" id="UP000509371">
    <property type="component" value="Chromosome"/>
</dbReference>
<evidence type="ECO:0000313" key="2">
    <source>
        <dbReference type="Proteomes" id="UP000509371"/>
    </source>
</evidence>